<feature type="signal peptide" evidence="2">
    <location>
        <begin position="1"/>
        <end position="15"/>
    </location>
</feature>
<dbReference type="InterPro" id="IPR018378">
    <property type="entry name" value="C-type_lectin_CS"/>
</dbReference>
<organism evidence="4 5">
    <name type="scientific">Penaeus vannamei</name>
    <name type="common">Whiteleg shrimp</name>
    <name type="synonym">Litopenaeus vannamei</name>
    <dbReference type="NCBI Taxonomy" id="6689"/>
    <lineage>
        <taxon>Eukaryota</taxon>
        <taxon>Metazoa</taxon>
        <taxon>Ecdysozoa</taxon>
        <taxon>Arthropoda</taxon>
        <taxon>Crustacea</taxon>
        <taxon>Multicrustacea</taxon>
        <taxon>Malacostraca</taxon>
        <taxon>Eumalacostraca</taxon>
        <taxon>Eucarida</taxon>
        <taxon>Decapoda</taxon>
        <taxon>Dendrobranchiata</taxon>
        <taxon>Penaeoidea</taxon>
        <taxon>Penaeidae</taxon>
        <taxon>Penaeus</taxon>
    </lineage>
</organism>
<dbReference type="GO" id="GO:0030246">
    <property type="term" value="F:carbohydrate binding"/>
    <property type="evidence" value="ECO:0007669"/>
    <property type="project" value="UniProtKB-KW"/>
</dbReference>
<reference evidence="4 5" key="2">
    <citation type="submission" date="2019-01" db="EMBL/GenBank/DDBJ databases">
        <title>The decoding of complex shrimp genome reveals the adaptation for benthos swimmer, frequently molting mechanism and breeding impact on genome.</title>
        <authorList>
            <person name="Sun Y."/>
            <person name="Gao Y."/>
            <person name="Yu Y."/>
        </authorList>
    </citation>
    <scope>NUCLEOTIDE SEQUENCE [LARGE SCALE GENOMIC DNA]</scope>
    <source>
        <tissue evidence="4">Muscle</tissue>
    </source>
</reference>
<evidence type="ECO:0000256" key="2">
    <source>
        <dbReference type="SAM" id="SignalP"/>
    </source>
</evidence>
<dbReference type="Pfam" id="PF00059">
    <property type="entry name" value="Lectin_C"/>
    <property type="match status" value="1"/>
</dbReference>
<sequence>MKFLVLLALLAAAAGEHSHGGHGHFPHGGHTHFLPVRHGFRHTTSTFPHRPRPFRPAAHPVAPVHPVVPQPPASGVAVDDRLDDSEYHFSWRHDGSKTYTWDGANQYCRSLGSGWQGISIETREEDSLVSKAISGDLLPWIWTSGHLSRHGLDWAWDSGAQFVGLNWSHTGGNGQAQPDNRERGGEKCLGVLNNFYNDGVKWHDIACHHDKAIICERKARVHG</sequence>
<reference evidence="4 5" key="1">
    <citation type="submission" date="2018-04" db="EMBL/GenBank/DDBJ databases">
        <authorList>
            <person name="Zhang X."/>
            <person name="Yuan J."/>
            <person name="Li F."/>
            <person name="Xiang J."/>
        </authorList>
    </citation>
    <scope>NUCLEOTIDE SEQUENCE [LARGE SCALE GENOMIC DNA]</scope>
    <source>
        <tissue evidence="4">Muscle</tissue>
    </source>
</reference>
<gene>
    <name evidence="4" type="ORF">C7M84_005491</name>
</gene>
<keyword evidence="5" id="KW-1185">Reference proteome</keyword>
<feature type="chain" id="PRO_5019562239" evidence="2">
    <location>
        <begin position="16"/>
        <end position="223"/>
    </location>
</feature>
<name>A0A423THG9_PENVA</name>
<proteinExistence type="predicted"/>
<evidence type="ECO:0000313" key="4">
    <source>
        <dbReference type="EMBL" id="ROT75944.1"/>
    </source>
</evidence>
<dbReference type="EMBL" id="QCYY01001709">
    <property type="protein sequence ID" value="ROT75944.1"/>
    <property type="molecule type" value="Genomic_DNA"/>
</dbReference>
<keyword evidence="2" id="KW-0732">Signal</keyword>
<dbReference type="Gene3D" id="3.10.100.10">
    <property type="entry name" value="Mannose-Binding Protein A, subunit A"/>
    <property type="match status" value="1"/>
</dbReference>
<dbReference type="PROSITE" id="PS00615">
    <property type="entry name" value="C_TYPE_LECTIN_1"/>
    <property type="match status" value="1"/>
</dbReference>
<dbReference type="PANTHER" id="PTHR21407">
    <property type="entry name" value="RE43931P-RELATED"/>
    <property type="match status" value="1"/>
</dbReference>
<dbReference type="AlphaFoldDB" id="A0A423THG9"/>
<dbReference type="InterPro" id="IPR001304">
    <property type="entry name" value="C-type_lectin-like"/>
</dbReference>
<keyword evidence="1" id="KW-1015">Disulfide bond</keyword>
<dbReference type="SUPFAM" id="SSF56436">
    <property type="entry name" value="C-type lectin-like"/>
    <property type="match status" value="1"/>
</dbReference>
<evidence type="ECO:0000259" key="3">
    <source>
        <dbReference type="PROSITE" id="PS50041"/>
    </source>
</evidence>
<dbReference type="OrthoDB" id="6375279at2759"/>
<evidence type="ECO:0000313" key="5">
    <source>
        <dbReference type="Proteomes" id="UP000283509"/>
    </source>
</evidence>
<comment type="caution">
    <text evidence="4">The sequence shown here is derived from an EMBL/GenBank/DDBJ whole genome shotgun (WGS) entry which is preliminary data.</text>
</comment>
<dbReference type="PROSITE" id="PS50041">
    <property type="entry name" value="C_TYPE_LECTIN_2"/>
    <property type="match status" value="1"/>
</dbReference>
<dbReference type="InterPro" id="IPR016187">
    <property type="entry name" value="CTDL_fold"/>
</dbReference>
<protein>
    <submittedName>
        <fullName evidence="4">C-type lectin 6</fullName>
    </submittedName>
</protein>
<dbReference type="InterPro" id="IPR016186">
    <property type="entry name" value="C-type_lectin-like/link_sf"/>
</dbReference>
<dbReference type="CDD" id="cd00037">
    <property type="entry name" value="CLECT"/>
    <property type="match status" value="1"/>
</dbReference>
<keyword evidence="4" id="KW-0430">Lectin</keyword>
<feature type="domain" description="C-type lectin" evidence="3">
    <location>
        <begin position="82"/>
        <end position="216"/>
    </location>
</feature>
<accession>A0A423THG9</accession>
<evidence type="ECO:0000256" key="1">
    <source>
        <dbReference type="ARBA" id="ARBA00023157"/>
    </source>
</evidence>
<dbReference type="Proteomes" id="UP000283509">
    <property type="component" value="Unassembled WGS sequence"/>
</dbReference>
<dbReference type="PANTHER" id="PTHR21407:SF1">
    <property type="entry name" value="RE43931P"/>
    <property type="match status" value="1"/>
</dbReference>